<proteinExistence type="predicted"/>
<dbReference type="AlphaFoldDB" id="A0A8T0I402"/>
<dbReference type="OrthoDB" id="503863at2759"/>
<comment type="caution">
    <text evidence="1">The sequence shown here is derived from an EMBL/GenBank/DDBJ whole genome shotgun (WGS) entry which is preliminary data.</text>
</comment>
<organism evidence="1 2">
    <name type="scientific">Ceratodon purpureus</name>
    <name type="common">Fire moss</name>
    <name type="synonym">Dicranum purpureum</name>
    <dbReference type="NCBI Taxonomy" id="3225"/>
    <lineage>
        <taxon>Eukaryota</taxon>
        <taxon>Viridiplantae</taxon>
        <taxon>Streptophyta</taxon>
        <taxon>Embryophyta</taxon>
        <taxon>Bryophyta</taxon>
        <taxon>Bryophytina</taxon>
        <taxon>Bryopsida</taxon>
        <taxon>Dicranidae</taxon>
        <taxon>Pseudoditrichales</taxon>
        <taxon>Ditrichaceae</taxon>
        <taxon>Ceratodon</taxon>
    </lineage>
</organism>
<sequence length="88" mass="10287">MAFSRFRQFASMKMKEKASAFKATAKQFVPQKGFMNSYNEKYIKTGSIRPLNDVLIYVFILAYGVGWPTELRHMKHEQEMKKHGNKGH</sequence>
<protein>
    <submittedName>
        <fullName evidence="1">Uncharacterized protein</fullName>
    </submittedName>
</protein>
<name>A0A8T0I402_CERPU</name>
<keyword evidence="2" id="KW-1185">Reference proteome</keyword>
<gene>
    <name evidence="1" type="ORF">KC19_5G147300</name>
</gene>
<dbReference type="EMBL" id="CM026425">
    <property type="protein sequence ID" value="KAG0577313.1"/>
    <property type="molecule type" value="Genomic_DNA"/>
</dbReference>
<dbReference type="PANTHER" id="PTHR36059">
    <property type="entry name" value="OS02G0175800 PROTEIN"/>
    <property type="match status" value="1"/>
</dbReference>
<accession>A0A8T0I402</accession>
<evidence type="ECO:0000313" key="2">
    <source>
        <dbReference type="Proteomes" id="UP000822688"/>
    </source>
</evidence>
<dbReference type="PANTHER" id="PTHR36059:SF2">
    <property type="entry name" value="OS02G0175800 PROTEIN"/>
    <property type="match status" value="1"/>
</dbReference>
<dbReference type="Proteomes" id="UP000822688">
    <property type="component" value="Chromosome 5"/>
</dbReference>
<reference evidence="1" key="1">
    <citation type="submission" date="2020-06" db="EMBL/GenBank/DDBJ databases">
        <title>WGS assembly of Ceratodon purpureus strain R40.</title>
        <authorList>
            <person name="Carey S.B."/>
            <person name="Jenkins J."/>
            <person name="Shu S."/>
            <person name="Lovell J.T."/>
            <person name="Sreedasyam A."/>
            <person name="Maumus F."/>
            <person name="Tiley G.P."/>
            <person name="Fernandez-Pozo N."/>
            <person name="Barry K."/>
            <person name="Chen C."/>
            <person name="Wang M."/>
            <person name="Lipzen A."/>
            <person name="Daum C."/>
            <person name="Saski C.A."/>
            <person name="Payton A.C."/>
            <person name="Mcbreen J.C."/>
            <person name="Conrad R.E."/>
            <person name="Kollar L.M."/>
            <person name="Olsson S."/>
            <person name="Huttunen S."/>
            <person name="Landis J.B."/>
            <person name="Wickett N.J."/>
            <person name="Johnson M.G."/>
            <person name="Rensing S.A."/>
            <person name="Grimwood J."/>
            <person name="Schmutz J."/>
            <person name="Mcdaniel S.F."/>
        </authorList>
    </citation>
    <scope>NUCLEOTIDE SEQUENCE</scope>
    <source>
        <strain evidence="1">R40</strain>
    </source>
</reference>
<evidence type="ECO:0000313" key="1">
    <source>
        <dbReference type="EMBL" id="KAG0577313.1"/>
    </source>
</evidence>